<evidence type="ECO:0000313" key="10">
    <source>
        <dbReference type="Proteomes" id="UP000184485"/>
    </source>
</evidence>
<gene>
    <name evidence="9" type="ORF">SAMN02745157_3724</name>
</gene>
<dbReference type="Gene3D" id="1.10.3720.10">
    <property type="entry name" value="MetI-like"/>
    <property type="match status" value="1"/>
</dbReference>
<dbReference type="AlphaFoldDB" id="A0A1M5I3N2"/>
<dbReference type="PROSITE" id="PS50928">
    <property type="entry name" value="ABC_TM1"/>
    <property type="match status" value="1"/>
</dbReference>
<keyword evidence="3" id="KW-1003">Cell membrane</keyword>
<comment type="subcellular location">
    <subcellularLocation>
        <location evidence="1 7">Cell membrane</location>
        <topology evidence="1 7">Multi-pass membrane protein</topology>
    </subcellularLocation>
</comment>
<comment type="similarity">
    <text evidence="7">Belongs to the binding-protein-dependent transport system permease family.</text>
</comment>
<dbReference type="CDD" id="cd06261">
    <property type="entry name" value="TM_PBP2"/>
    <property type="match status" value="1"/>
</dbReference>
<feature type="transmembrane region" description="Helical" evidence="7">
    <location>
        <begin position="123"/>
        <end position="143"/>
    </location>
</feature>
<evidence type="ECO:0000256" key="3">
    <source>
        <dbReference type="ARBA" id="ARBA00022475"/>
    </source>
</evidence>
<dbReference type="SUPFAM" id="SSF161098">
    <property type="entry name" value="MetI-like"/>
    <property type="match status" value="1"/>
</dbReference>
<dbReference type="RefSeq" id="WP_073055811.1">
    <property type="nucleotide sequence ID" value="NZ_FQUP01000004.1"/>
</dbReference>
<feature type="transmembrane region" description="Helical" evidence="7">
    <location>
        <begin position="178"/>
        <end position="201"/>
    </location>
</feature>
<dbReference type="PANTHER" id="PTHR43005:SF1">
    <property type="entry name" value="SPERMIDINE_PUTRESCINE TRANSPORT SYSTEM PERMEASE PROTEIN"/>
    <property type="match status" value="1"/>
</dbReference>
<dbReference type="OrthoDB" id="9805108at2"/>
<dbReference type="InterPro" id="IPR000515">
    <property type="entry name" value="MetI-like"/>
</dbReference>
<keyword evidence="10" id="KW-1185">Reference proteome</keyword>
<keyword evidence="4 7" id="KW-0812">Transmembrane</keyword>
<feature type="transmembrane region" description="Helical" evidence="7">
    <location>
        <begin position="21"/>
        <end position="43"/>
    </location>
</feature>
<dbReference type="Pfam" id="PF00528">
    <property type="entry name" value="BPD_transp_1"/>
    <property type="match status" value="1"/>
</dbReference>
<dbReference type="InterPro" id="IPR035906">
    <property type="entry name" value="MetI-like_sf"/>
</dbReference>
<dbReference type="GO" id="GO:0055085">
    <property type="term" value="P:transmembrane transport"/>
    <property type="evidence" value="ECO:0007669"/>
    <property type="project" value="InterPro"/>
</dbReference>
<reference evidence="9 10" key="1">
    <citation type="submission" date="2016-11" db="EMBL/GenBank/DDBJ databases">
        <authorList>
            <person name="Jaros S."/>
            <person name="Januszkiewicz K."/>
            <person name="Wedrychowicz H."/>
        </authorList>
    </citation>
    <scope>NUCLEOTIDE SEQUENCE [LARGE SCALE GENOMIC DNA]</scope>
    <source>
        <strain evidence="9 10">DSM 19436</strain>
    </source>
</reference>
<keyword evidence="6 7" id="KW-0472">Membrane</keyword>
<dbReference type="GO" id="GO:0005886">
    <property type="term" value="C:plasma membrane"/>
    <property type="evidence" value="ECO:0007669"/>
    <property type="project" value="UniProtKB-SubCell"/>
</dbReference>
<accession>A0A1M5I3N2</accession>
<proteinExistence type="inferred from homology"/>
<evidence type="ECO:0000256" key="5">
    <source>
        <dbReference type="ARBA" id="ARBA00022989"/>
    </source>
</evidence>
<dbReference type="PANTHER" id="PTHR43005">
    <property type="entry name" value="BLR7065 PROTEIN"/>
    <property type="match status" value="1"/>
</dbReference>
<dbReference type="Proteomes" id="UP000184485">
    <property type="component" value="Unassembled WGS sequence"/>
</dbReference>
<evidence type="ECO:0000313" key="9">
    <source>
        <dbReference type="EMBL" id="SHG22580.1"/>
    </source>
</evidence>
<feature type="transmembrane region" description="Helical" evidence="7">
    <location>
        <begin position="279"/>
        <end position="302"/>
    </location>
</feature>
<evidence type="ECO:0000256" key="7">
    <source>
        <dbReference type="RuleBase" id="RU363032"/>
    </source>
</evidence>
<name>A0A1M5I3N2_9HYPH</name>
<evidence type="ECO:0000259" key="8">
    <source>
        <dbReference type="PROSITE" id="PS50928"/>
    </source>
</evidence>
<protein>
    <submittedName>
        <fullName evidence="9">Multiple sugar transport system permease protein</fullName>
    </submittedName>
</protein>
<dbReference type="EMBL" id="FQUP01000004">
    <property type="protein sequence ID" value="SHG22580.1"/>
    <property type="molecule type" value="Genomic_DNA"/>
</dbReference>
<keyword evidence="9" id="KW-0762">Sugar transport</keyword>
<evidence type="ECO:0000256" key="2">
    <source>
        <dbReference type="ARBA" id="ARBA00022448"/>
    </source>
</evidence>
<feature type="domain" description="ABC transmembrane type-1" evidence="8">
    <location>
        <begin position="86"/>
        <end position="300"/>
    </location>
</feature>
<sequence length="310" mass="34270">MSSQIVDRARSRSAAERLGDALTGVNAVAYCLVLPAILLRLAFTLVPALQTFWLSFTDKSLMAPGRFIGLANYAAMLSDKTLIGSFGFTLFYTVTSVALETALGLAIAMLLMRQLRARWISNFIMLLPWVMAPLLAATVWKIMFYEDGGILNQILRDLGVISSPIRWLSSANTARGSVVLVTVWKNVSWVALIFMAALAALPKDVYEAAEVDGANAWQRFRAITVPMLRPTIFLVLMFRGMGEVQTFEQIGGLTRGGPGTATQNLAYYAYQRFFQELRYGYGSAINVLLLLLTALIGGFFAWRMYKASSR</sequence>
<keyword evidence="5 7" id="KW-1133">Transmembrane helix</keyword>
<evidence type="ECO:0000256" key="4">
    <source>
        <dbReference type="ARBA" id="ARBA00022692"/>
    </source>
</evidence>
<organism evidence="9 10">
    <name type="scientific">Kaistia soli DSM 19436</name>
    <dbReference type="NCBI Taxonomy" id="1122133"/>
    <lineage>
        <taxon>Bacteria</taxon>
        <taxon>Pseudomonadati</taxon>
        <taxon>Pseudomonadota</taxon>
        <taxon>Alphaproteobacteria</taxon>
        <taxon>Hyphomicrobiales</taxon>
        <taxon>Kaistiaceae</taxon>
        <taxon>Kaistia</taxon>
    </lineage>
</organism>
<evidence type="ECO:0000256" key="1">
    <source>
        <dbReference type="ARBA" id="ARBA00004651"/>
    </source>
</evidence>
<keyword evidence="2 7" id="KW-0813">Transport</keyword>
<feature type="transmembrane region" description="Helical" evidence="7">
    <location>
        <begin position="86"/>
        <end position="111"/>
    </location>
</feature>
<evidence type="ECO:0000256" key="6">
    <source>
        <dbReference type="ARBA" id="ARBA00023136"/>
    </source>
</evidence>
<dbReference type="STRING" id="1122133.SAMN02745157_3724"/>